<evidence type="ECO:0000313" key="2">
    <source>
        <dbReference type="EMBL" id="EQD32077.1"/>
    </source>
</evidence>
<protein>
    <submittedName>
        <fullName evidence="2">Integrase family protein</fullName>
    </submittedName>
</protein>
<dbReference type="AlphaFoldDB" id="T0YJI9"/>
<dbReference type="GO" id="GO:0006310">
    <property type="term" value="P:DNA recombination"/>
    <property type="evidence" value="ECO:0007669"/>
    <property type="project" value="UniProtKB-KW"/>
</dbReference>
<comment type="caution">
    <text evidence="2">The sequence shown here is derived from an EMBL/GenBank/DDBJ whole genome shotgun (WGS) entry which is preliminary data.</text>
</comment>
<gene>
    <name evidence="2" type="ORF">B1B_17840</name>
</gene>
<name>T0YJI9_9ZZZZ</name>
<accession>T0YJI9</accession>
<reference evidence="2" key="1">
    <citation type="submission" date="2013-08" db="EMBL/GenBank/DDBJ databases">
        <authorList>
            <person name="Mendez C."/>
            <person name="Richter M."/>
            <person name="Ferrer M."/>
            <person name="Sanchez J."/>
        </authorList>
    </citation>
    <scope>NUCLEOTIDE SEQUENCE</scope>
</reference>
<feature type="non-terminal residue" evidence="2">
    <location>
        <position position="1"/>
    </location>
</feature>
<dbReference type="InterPro" id="IPR013762">
    <property type="entry name" value="Integrase-like_cat_sf"/>
</dbReference>
<proteinExistence type="predicted"/>
<dbReference type="SUPFAM" id="SSF56349">
    <property type="entry name" value="DNA breaking-rejoining enzymes"/>
    <property type="match status" value="1"/>
</dbReference>
<evidence type="ECO:0000256" key="1">
    <source>
        <dbReference type="ARBA" id="ARBA00023172"/>
    </source>
</evidence>
<sequence length="124" mass="14515">LGHSLRGEPFLEKNYVRKVFREYVRAAKLDEVYDQSEESYGRTPRRLHRLTTHSLRHYAITSFARQSNGNVVLSSRFARHSDPRHHHDLHKHTQGRALQGRGRSLLRRAGFWPESEAYQAVLVV</sequence>
<keyword evidence="1" id="KW-0233">DNA recombination</keyword>
<dbReference type="Gene3D" id="1.10.443.10">
    <property type="entry name" value="Intergrase catalytic core"/>
    <property type="match status" value="1"/>
</dbReference>
<dbReference type="EMBL" id="AUZY01011928">
    <property type="protein sequence ID" value="EQD32077.1"/>
    <property type="molecule type" value="Genomic_DNA"/>
</dbReference>
<dbReference type="InterPro" id="IPR011010">
    <property type="entry name" value="DNA_brk_join_enz"/>
</dbReference>
<dbReference type="GO" id="GO:0003677">
    <property type="term" value="F:DNA binding"/>
    <property type="evidence" value="ECO:0007669"/>
    <property type="project" value="InterPro"/>
</dbReference>
<organism evidence="2">
    <name type="scientific">mine drainage metagenome</name>
    <dbReference type="NCBI Taxonomy" id="410659"/>
    <lineage>
        <taxon>unclassified sequences</taxon>
        <taxon>metagenomes</taxon>
        <taxon>ecological metagenomes</taxon>
    </lineage>
</organism>
<dbReference type="GO" id="GO:0015074">
    <property type="term" value="P:DNA integration"/>
    <property type="evidence" value="ECO:0007669"/>
    <property type="project" value="InterPro"/>
</dbReference>
<reference evidence="2" key="2">
    <citation type="journal article" date="2014" name="ISME J.">
        <title>Microbial stratification in low pH oxic and suboxic macroscopic growths along an acid mine drainage.</title>
        <authorList>
            <person name="Mendez-Garcia C."/>
            <person name="Mesa V."/>
            <person name="Sprenger R.R."/>
            <person name="Richter M."/>
            <person name="Diez M.S."/>
            <person name="Solano J."/>
            <person name="Bargiela R."/>
            <person name="Golyshina O.V."/>
            <person name="Manteca A."/>
            <person name="Ramos J.L."/>
            <person name="Gallego J.R."/>
            <person name="Llorente I."/>
            <person name="Martins Dos Santos V.A."/>
            <person name="Jensen O.N."/>
            <person name="Pelaez A.I."/>
            <person name="Sanchez J."/>
            <person name="Ferrer M."/>
        </authorList>
    </citation>
    <scope>NUCLEOTIDE SEQUENCE</scope>
</reference>
<feature type="non-terminal residue" evidence="2">
    <location>
        <position position="124"/>
    </location>
</feature>